<sequence>MESNQEETEKVMYPERESEENLGTTLEVEIAELAKTKEELSRAKESVMQSWLDSKPLIDELERQKSNLASTKTRASTFDTVISELESQLETIEKCIELKRKEELNAQMMVNELYLTLDETRSYMERLKQHMQKERQARSKLRQIQQLRRQTLKALQLTLQATLIETDALEESAAKALRQISHSETQTATATVQLTHEDHHALTRRARRKFSQADHRISVIAEQKLEAESIRDLALSRLNKLYSSRSWRMNERNKLEQRHIEQVVEEQDSSVRREVAANTGNAFPKGHAELSASYEEGKPQQYRRSGSNVERTKKKASILHQTQRCLGRKMKKLFG</sequence>
<comment type="caution">
    <text evidence="1">The sequence shown here is derived from an EMBL/GenBank/DDBJ whole genome shotgun (WGS) entry which is preliminary data.</text>
</comment>
<evidence type="ECO:0000313" key="2">
    <source>
        <dbReference type="Proteomes" id="UP000828941"/>
    </source>
</evidence>
<keyword evidence="2" id="KW-1185">Reference proteome</keyword>
<dbReference type="Proteomes" id="UP000828941">
    <property type="component" value="Chromosome 11"/>
</dbReference>
<protein>
    <submittedName>
        <fullName evidence="1">Uncharacterized protein</fullName>
    </submittedName>
</protein>
<evidence type="ECO:0000313" key="1">
    <source>
        <dbReference type="EMBL" id="KAI4314942.1"/>
    </source>
</evidence>
<proteinExistence type="predicted"/>
<name>A0ACB9LU18_BAUVA</name>
<reference evidence="1 2" key="1">
    <citation type="journal article" date="2022" name="DNA Res.">
        <title>Chromosomal-level genome assembly of the orchid tree Bauhinia variegata (Leguminosae; Cercidoideae) supports the allotetraploid origin hypothesis of Bauhinia.</title>
        <authorList>
            <person name="Zhong Y."/>
            <person name="Chen Y."/>
            <person name="Zheng D."/>
            <person name="Pang J."/>
            <person name="Liu Y."/>
            <person name="Luo S."/>
            <person name="Meng S."/>
            <person name="Qian L."/>
            <person name="Wei D."/>
            <person name="Dai S."/>
            <person name="Zhou R."/>
        </authorList>
    </citation>
    <scope>NUCLEOTIDE SEQUENCE [LARGE SCALE GENOMIC DNA]</scope>
    <source>
        <strain evidence="1">BV-YZ2020</strain>
    </source>
</reference>
<accession>A0ACB9LU18</accession>
<dbReference type="EMBL" id="CM039436">
    <property type="protein sequence ID" value="KAI4314942.1"/>
    <property type="molecule type" value="Genomic_DNA"/>
</dbReference>
<gene>
    <name evidence="1" type="ORF">L6164_027800</name>
</gene>
<organism evidence="1 2">
    <name type="scientific">Bauhinia variegata</name>
    <name type="common">Purple orchid tree</name>
    <name type="synonym">Phanera variegata</name>
    <dbReference type="NCBI Taxonomy" id="167791"/>
    <lineage>
        <taxon>Eukaryota</taxon>
        <taxon>Viridiplantae</taxon>
        <taxon>Streptophyta</taxon>
        <taxon>Embryophyta</taxon>
        <taxon>Tracheophyta</taxon>
        <taxon>Spermatophyta</taxon>
        <taxon>Magnoliopsida</taxon>
        <taxon>eudicotyledons</taxon>
        <taxon>Gunneridae</taxon>
        <taxon>Pentapetalae</taxon>
        <taxon>rosids</taxon>
        <taxon>fabids</taxon>
        <taxon>Fabales</taxon>
        <taxon>Fabaceae</taxon>
        <taxon>Cercidoideae</taxon>
        <taxon>Cercideae</taxon>
        <taxon>Bauhiniinae</taxon>
        <taxon>Bauhinia</taxon>
    </lineage>
</organism>